<feature type="compositionally biased region" description="Basic residues" evidence="1">
    <location>
        <begin position="51"/>
        <end position="63"/>
    </location>
</feature>
<sequence length="467" mass="52544">MRRRGKPMYSPLERRGFDSLSSRTPFASTLHVESLSARYHSGQKSTGGVRKTSRLTRRHTSDVRHRHRIPEHADVQKRAASVFRIHSRRTSRQNDLTRIQHGAFNIHKSANDSRANRQRYLSRSAPLNEHFTIMCPNHMQFGQKERDFASVRQPMKKRRQLELICEVQKLYRERPLPSCTLPDLRKLTSLSVWRVLAEPASSPTEPWEQATCHNTPPPPPNLTPSRERVLTSSASSILPGERGGTFASQIAVRPELLPSCRLFTVKALKSAHFIASKVRKRGSDTGDTNTHAQRLIAPTPKACSVSVLTLYCVNTKDKLDVGHLYPYRCKDTVFYWSPYLPAANQWIAKFTDLGNTAPINEHFTIVCPSHVQFSQKGCDRTSMQHPMGRLVSRLASHQGEPGSLPGWVIGFLQVGIVPNDTVGRRFPRGSPVSCTLSFRRRSIPRIPSSALKTSLLIAAQISSLTLS</sequence>
<name>A0ABQ9G2S4_9NEOP</name>
<evidence type="ECO:0000256" key="1">
    <source>
        <dbReference type="SAM" id="MobiDB-lite"/>
    </source>
</evidence>
<feature type="region of interest" description="Disordered" evidence="1">
    <location>
        <begin position="39"/>
        <end position="63"/>
    </location>
</feature>
<evidence type="ECO:0000313" key="2">
    <source>
        <dbReference type="EMBL" id="KAJ8865796.1"/>
    </source>
</evidence>
<gene>
    <name evidence="2" type="ORF">PR048_033318</name>
</gene>
<comment type="caution">
    <text evidence="2">The sequence shown here is derived from an EMBL/GenBank/DDBJ whole genome shotgun (WGS) entry which is preliminary data.</text>
</comment>
<dbReference type="Proteomes" id="UP001159363">
    <property type="component" value="Chromosome 16"/>
</dbReference>
<dbReference type="EMBL" id="JARBHB010000017">
    <property type="protein sequence ID" value="KAJ8865796.1"/>
    <property type="molecule type" value="Genomic_DNA"/>
</dbReference>
<accession>A0ABQ9G2S4</accession>
<proteinExistence type="predicted"/>
<keyword evidence="3" id="KW-1185">Reference proteome</keyword>
<evidence type="ECO:0000313" key="3">
    <source>
        <dbReference type="Proteomes" id="UP001159363"/>
    </source>
</evidence>
<feature type="region of interest" description="Disordered" evidence="1">
    <location>
        <begin position="204"/>
        <end position="226"/>
    </location>
</feature>
<feature type="region of interest" description="Disordered" evidence="1">
    <location>
        <begin position="1"/>
        <end position="21"/>
    </location>
</feature>
<organism evidence="2 3">
    <name type="scientific">Dryococelus australis</name>
    <dbReference type="NCBI Taxonomy" id="614101"/>
    <lineage>
        <taxon>Eukaryota</taxon>
        <taxon>Metazoa</taxon>
        <taxon>Ecdysozoa</taxon>
        <taxon>Arthropoda</taxon>
        <taxon>Hexapoda</taxon>
        <taxon>Insecta</taxon>
        <taxon>Pterygota</taxon>
        <taxon>Neoptera</taxon>
        <taxon>Polyneoptera</taxon>
        <taxon>Phasmatodea</taxon>
        <taxon>Verophasmatodea</taxon>
        <taxon>Anareolatae</taxon>
        <taxon>Phasmatidae</taxon>
        <taxon>Eurycanthinae</taxon>
        <taxon>Dryococelus</taxon>
    </lineage>
</organism>
<protein>
    <submittedName>
        <fullName evidence="2">Uncharacterized protein</fullName>
    </submittedName>
</protein>
<reference evidence="2 3" key="1">
    <citation type="submission" date="2023-02" db="EMBL/GenBank/DDBJ databases">
        <title>LHISI_Scaffold_Assembly.</title>
        <authorList>
            <person name="Stuart O.P."/>
            <person name="Cleave R."/>
            <person name="Magrath M.J.L."/>
            <person name="Mikheyev A.S."/>
        </authorList>
    </citation>
    <scope>NUCLEOTIDE SEQUENCE [LARGE SCALE GENOMIC DNA]</scope>
    <source>
        <strain evidence="2">Daus_M_001</strain>
        <tissue evidence="2">Leg muscle</tissue>
    </source>
</reference>